<evidence type="ECO:0000313" key="2">
    <source>
        <dbReference type="EMBL" id="MDT0645436.1"/>
    </source>
</evidence>
<protein>
    <recommendedName>
        <fullName evidence="4">Lipocalin-like domain-containing protein</fullName>
    </recommendedName>
</protein>
<feature type="signal peptide" evidence="1">
    <location>
        <begin position="1"/>
        <end position="24"/>
    </location>
</feature>
<dbReference type="Proteomes" id="UP001245285">
    <property type="component" value="Unassembled WGS sequence"/>
</dbReference>
<gene>
    <name evidence="2" type="ORF">RM545_01935</name>
</gene>
<dbReference type="RefSeq" id="WP_311493594.1">
    <property type="nucleotide sequence ID" value="NZ_JAVRHO010000002.1"/>
</dbReference>
<dbReference type="EMBL" id="JAVRHO010000002">
    <property type="protein sequence ID" value="MDT0645436.1"/>
    <property type="molecule type" value="Genomic_DNA"/>
</dbReference>
<name>A0ABU3CGM8_9FLAO</name>
<sequence>MNFPFQFLKKIFLLLILVSAVGCSTDQDDDLKEYNIEGRWKYEANNRYNYYGDLIRTRSYGIVWEVTKDSIQRFQTFDLTGENMTGTMSFSSTFAYETFPDGSFSIFENKYQIKSLTENEFIFQINRPDYILEAVLYRIDE</sequence>
<evidence type="ECO:0000256" key="1">
    <source>
        <dbReference type="SAM" id="SignalP"/>
    </source>
</evidence>
<proteinExistence type="predicted"/>
<feature type="chain" id="PRO_5045528886" description="Lipocalin-like domain-containing protein" evidence="1">
    <location>
        <begin position="25"/>
        <end position="141"/>
    </location>
</feature>
<reference evidence="2 3" key="1">
    <citation type="submission" date="2023-09" db="EMBL/GenBank/DDBJ databases">
        <authorList>
            <person name="Rey-Velasco X."/>
        </authorList>
    </citation>
    <scope>NUCLEOTIDE SEQUENCE [LARGE SCALE GENOMIC DNA]</scope>
    <source>
        <strain evidence="2 3">F260</strain>
    </source>
</reference>
<comment type="caution">
    <text evidence="2">The sequence shown here is derived from an EMBL/GenBank/DDBJ whole genome shotgun (WGS) entry which is preliminary data.</text>
</comment>
<evidence type="ECO:0008006" key="4">
    <source>
        <dbReference type="Google" id="ProtNLM"/>
    </source>
</evidence>
<evidence type="ECO:0000313" key="3">
    <source>
        <dbReference type="Proteomes" id="UP001245285"/>
    </source>
</evidence>
<organism evidence="2 3">
    <name type="scientific">Autumnicola lenta</name>
    <dbReference type="NCBI Taxonomy" id="3075593"/>
    <lineage>
        <taxon>Bacteria</taxon>
        <taxon>Pseudomonadati</taxon>
        <taxon>Bacteroidota</taxon>
        <taxon>Flavobacteriia</taxon>
        <taxon>Flavobacteriales</taxon>
        <taxon>Flavobacteriaceae</taxon>
        <taxon>Autumnicola</taxon>
    </lineage>
</organism>
<keyword evidence="1" id="KW-0732">Signal</keyword>
<accession>A0ABU3CGM8</accession>
<keyword evidence="3" id="KW-1185">Reference proteome</keyword>